<accession>A0A316Z7Y8</accession>
<evidence type="ECO:0000313" key="3">
    <source>
        <dbReference type="EMBL" id="PWN96345.1"/>
    </source>
</evidence>
<name>A0A316Z7Y8_9BASI</name>
<feature type="region of interest" description="Disordered" evidence="2">
    <location>
        <begin position="48"/>
        <end position="74"/>
    </location>
</feature>
<dbReference type="Pfam" id="PF04199">
    <property type="entry name" value="Cyclase"/>
    <property type="match status" value="1"/>
</dbReference>
<dbReference type="AlphaFoldDB" id="A0A316Z7Y8"/>
<dbReference type="InterPro" id="IPR037175">
    <property type="entry name" value="KFase_sf"/>
</dbReference>
<comment type="similarity">
    <text evidence="1">Belongs to the Cyclase 1 superfamily.</text>
</comment>
<gene>
    <name evidence="3" type="ORF">FA09DRAFT_331240</name>
</gene>
<dbReference type="EMBL" id="KZ819299">
    <property type="protein sequence ID" value="PWN96345.1"/>
    <property type="molecule type" value="Genomic_DNA"/>
</dbReference>
<dbReference type="Gene3D" id="3.50.30.50">
    <property type="entry name" value="Putative cyclase"/>
    <property type="match status" value="1"/>
</dbReference>
<keyword evidence="4" id="KW-1185">Reference proteome</keyword>
<dbReference type="InterPro" id="IPR007325">
    <property type="entry name" value="KFase/CYL"/>
</dbReference>
<dbReference type="RefSeq" id="XP_025596624.1">
    <property type="nucleotide sequence ID" value="XM_025742934.1"/>
</dbReference>
<dbReference type="SUPFAM" id="SSF102198">
    <property type="entry name" value="Putative cyclase"/>
    <property type="match status" value="1"/>
</dbReference>
<dbReference type="GeneID" id="37270478"/>
<dbReference type="Proteomes" id="UP000245946">
    <property type="component" value="Unassembled WGS sequence"/>
</dbReference>
<evidence type="ECO:0000256" key="1">
    <source>
        <dbReference type="ARBA" id="ARBA00007865"/>
    </source>
</evidence>
<organism evidence="3 4">
    <name type="scientific">Tilletiopsis washingtonensis</name>
    <dbReference type="NCBI Taxonomy" id="58919"/>
    <lineage>
        <taxon>Eukaryota</taxon>
        <taxon>Fungi</taxon>
        <taxon>Dikarya</taxon>
        <taxon>Basidiomycota</taxon>
        <taxon>Ustilaginomycotina</taxon>
        <taxon>Exobasidiomycetes</taxon>
        <taxon>Entylomatales</taxon>
        <taxon>Entylomatales incertae sedis</taxon>
        <taxon>Tilletiopsis</taxon>
    </lineage>
</organism>
<dbReference type="STRING" id="58919.A0A316Z7Y8"/>
<dbReference type="GO" id="GO:0019441">
    <property type="term" value="P:L-tryptophan catabolic process to kynurenine"/>
    <property type="evidence" value="ECO:0007669"/>
    <property type="project" value="InterPro"/>
</dbReference>
<evidence type="ECO:0000313" key="4">
    <source>
        <dbReference type="Proteomes" id="UP000245946"/>
    </source>
</evidence>
<protein>
    <recommendedName>
        <fullName evidence="5">Cyclase</fullName>
    </recommendedName>
</protein>
<dbReference type="GO" id="GO:0004061">
    <property type="term" value="F:arylformamidase activity"/>
    <property type="evidence" value="ECO:0007669"/>
    <property type="project" value="InterPro"/>
</dbReference>
<dbReference type="PANTHER" id="PTHR34861">
    <property type="match status" value="1"/>
</dbReference>
<feature type="region of interest" description="Disordered" evidence="2">
    <location>
        <begin position="1"/>
        <end position="27"/>
    </location>
</feature>
<feature type="compositionally biased region" description="Polar residues" evidence="2">
    <location>
        <begin position="1"/>
        <end position="11"/>
    </location>
</feature>
<proteinExistence type="inferred from homology"/>
<dbReference type="PANTHER" id="PTHR34861:SF10">
    <property type="entry name" value="CYCLASE"/>
    <property type="match status" value="1"/>
</dbReference>
<evidence type="ECO:0000256" key="2">
    <source>
        <dbReference type="SAM" id="MobiDB-lite"/>
    </source>
</evidence>
<reference evidence="3 4" key="1">
    <citation type="journal article" date="2018" name="Mol. Biol. Evol.">
        <title>Broad Genomic Sampling Reveals a Smut Pathogenic Ancestry of the Fungal Clade Ustilaginomycotina.</title>
        <authorList>
            <person name="Kijpornyongpan T."/>
            <person name="Mondo S.J."/>
            <person name="Barry K."/>
            <person name="Sandor L."/>
            <person name="Lee J."/>
            <person name="Lipzen A."/>
            <person name="Pangilinan J."/>
            <person name="LaButti K."/>
            <person name="Hainaut M."/>
            <person name="Henrissat B."/>
            <person name="Grigoriev I.V."/>
            <person name="Spatafora J.W."/>
            <person name="Aime M.C."/>
        </authorList>
    </citation>
    <scope>NUCLEOTIDE SEQUENCE [LARGE SCALE GENOMIC DNA]</scope>
    <source>
        <strain evidence="3 4">MCA 4186</strain>
    </source>
</reference>
<sequence length="465" mass="50407">MPHDAGSSSSSGDKHAGEQHHHHRHRSIAERFGAVVTRTPAAVVPSFARSHREHHHAHDAGATDAAHPQPESARHRLAAIAGQLASATSGAAQSLPQLPHRTLRRSDWSHMPAYADLPTEGGFSGCAWDVWGKGDELGTINLLTPEVVSRTAREEIKSGVAISLNWALNMPDVPFFGRACMQHSINAKTSPAYVERRSASIARLNAAGHGVEDRSDPNDPSAAPLADDTVFMNTQSGTQIDGFRHFGHLGLNCYYQGVKQADLAFGKQDGSQGTQLGVQAWAQHGIQGRGVLIDVWGYFKQKNGGRDPWDPCTTFPITLAMLKEAARAQGVNRFHKGDILLVRSGFIERYTSASGLEKQHWGQKGQERFAGLAQGEDMAEYLWNNHFAAVGGDAPAFESWPPPLGHSYLHETLLGLFGLPILEMVDLQALAAHCAAQRRWTFFFSAWPLNLPGGVASPLNGSATF</sequence>
<evidence type="ECO:0008006" key="5">
    <source>
        <dbReference type="Google" id="ProtNLM"/>
    </source>
</evidence>
<dbReference type="OrthoDB" id="5396at2759"/>